<reference evidence="1" key="1">
    <citation type="journal article" date="2013" name="Nat. Commun.">
        <title>Whole-genome sequencing of Oryza brachyantha reveals mechanisms underlying Oryza genome evolution.</title>
        <authorList>
            <person name="Chen J."/>
            <person name="Huang Q."/>
            <person name="Gao D."/>
            <person name="Wang J."/>
            <person name="Lang Y."/>
            <person name="Liu T."/>
            <person name="Li B."/>
            <person name="Bai Z."/>
            <person name="Luis Goicoechea J."/>
            <person name="Liang C."/>
            <person name="Chen C."/>
            <person name="Zhang W."/>
            <person name="Sun S."/>
            <person name="Liao Y."/>
            <person name="Zhang X."/>
            <person name="Yang L."/>
            <person name="Song C."/>
            <person name="Wang M."/>
            <person name="Shi J."/>
            <person name="Liu G."/>
            <person name="Liu J."/>
            <person name="Zhou H."/>
            <person name="Zhou W."/>
            <person name="Yu Q."/>
            <person name="An N."/>
            <person name="Chen Y."/>
            <person name="Cai Q."/>
            <person name="Wang B."/>
            <person name="Liu B."/>
            <person name="Min J."/>
            <person name="Huang Y."/>
            <person name="Wu H."/>
            <person name="Li Z."/>
            <person name="Zhang Y."/>
            <person name="Yin Y."/>
            <person name="Song W."/>
            <person name="Jiang J."/>
            <person name="Jackson S.A."/>
            <person name="Wing R.A."/>
            <person name="Wang J."/>
            <person name="Chen M."/>
        </authorList>
    </citation>
    <scope>NUCLEOTIDE SEQUENCE [LARGE SCALE GENOMIC DNA]</scope>
    <source>
        <strain evidence="1">cv. IRGC 101232</strain>
    </source>
</reference>
<dbReference type="HOGENOM" id="CLU_2744033_0_0_1"/>
<evidence type="ECO:0000313" key="1">
    <source>
        <dbReference type="EnsemblPlants" id="OB01G19040.1"/>
    </source>
</evidence>
<name>J3KY48_ORYBR</name>
<protein>
    <submittedName>
        <fullName evidence="1">Uncharacterized protein</fullName>
    </submittedName>
</protein>
<dbReference type="EnsemblPlants" id="OB01G19040.1">
    <property type="protein sequence ID" value="OB01G19040.1"/>
    <property type="gene ID" value="OB01G19040"/>
</dbReference>
<sequence>MATKSPRTPGISISFSPTAQLSSIAGRESTAAPELNRVLSEASAASNSALLNKSATIGFWTLLRLQLSYLE</sequence>
<proteinExistence type="predicted"/>
<dbReference type="Proteomes" id="UP000006038">
    <property type="component" value="Chromosome 1"/>
</dbReference>
<accession>J3KY48</accession>
<reference evidence="1" key="2">
    <citation type="submission" date="2013-04" db="UniProtKB">
        <authorList>
            <consortium name="EnsemblPlants"/>
        </authorList>
    </citation>
    <scope>IDENTIFICATION</scope>
</reference>
<organism evidence="1">
    <name type="scientific">Oryza brachyantha</name>
    <name type="common">malo sina</name>
    <dbReference type="NCBI Taxonomy" id="4533"/>
    <lineage>
        <taxon>Eukaryota</taxon>
        <taxon>Viridiplantae</taxon>
        <taxon>Streptophyta</taxon>
        <taxon>Embryophyta</taxon>
        <taxon>Tracheophyta</taxon>
        <taxon>Spermatophyta</taxon>
        <taxon>Magnoliopsida</taxon>
        <taxon>Liliopsida</taxon>
        <taxon>Poales</taxon>
        <taxon>Poaceae</taxon>
        <taxon>BOP clade</taxon>
        <taxon>Oryzoideae</taxon>
        <taxon>Oryzeae</taxon>
        <taxon>Oryzinae</taxon>
        <taxon>Oryza</taxon>
    </lineage>
</organism>
<keyword evidence="2" id="KW-1185">Reference proteome</keyword>
<evidence type="ECO:0000313" key="2">
    <source>
        <dbReference type="Proteomes" id="UP000006038"/>
    </source>
</evidence>
<dbReference type="Gramene" id="OB01G19040.1">
    <property type="protein sequence ID" value="OB01G19040.1"/>
    <property type="gene ID" value="OB01G19040"/>
</dbReference>
<dbReference type="AlphaFoldDB" id="J3KY48"/>